<feature type="chain" id="PRO_5046074579" evidence="1">
    <location>
        <begin position="22"/>
        <end position="341"/>
    </location>
</feature>
<accession>A0ABT2DEB2</accession>
<dbReference type="EMBL" id="JANUHB010000003">
    <property type="protein sequence ID" value="MCS0809468.1"/>
    <property type="molecule type" value="Genomic_DNA"/>
</dbReference>
<comment type="caution">
    <text evidence="2">The sequence shown here is derived from an EMBL/GenBank/DDBJ whole genome shotgun (WGS) entry which is preliminary data.</text>
</comment>
<organism evidence="2 3">
    <name type="scientific">Massilia agilis</name>
    <dbReference type="NCBI Taxonomy" id="1811226"/>
    <lineage>
        <taxon>Bacteria</taxon>
        <taxon>Pseudomonadati</taxon>
        <taxon>Pseudomonadota</taxon>
        <taxon>Betaproteobacteria</taxon>
        <taxon>Burkholderiales</taxon>
        <taxon>Oxalobacteraceae</taxon>
        <taxon>Telluria group</taxon>
        <taxon>Massilia</taxon>
    </lineage>
</organism>
<keyword evidence="3" id="KW-1185">Reference proteome</keyword>
<keyword evidence="1" id="KW-0732">Signal</keyword>
<evidence type="ECO:0000256" key="1">
    <source>
        <dbReference type="SAM" id="SignalP"/>
    </source>
</evidence>
<gene>
    <name evidence="2" type="ORF">NX774_16210</name>
</gene>
<evidence type="ECO:0000313" key="2">
    <source>
        <dbReference type="EMBL" id="MCS0809468.1"/>
    </source>
</evidence>
<dbReference type="RefSeq" id="WP_258823267.1">
    <property type="nucleotide sequence ID" value="NZ_JANUHB010000003.1"/>
</dbReference>
<reference evidence="2 3" key="1">
    <citation type="submission" date="2022-08" db="EMBL/GenBank/DDBJ databases">
        <title>Reclassification of Massilia species as members of the genera Telluria, Duganella, Pseudoduganella, Mokoshia gen. nov. and Zemynaea gen. nov. using orthogonal and non-orthogonal genome-based approaches.</title>
        <authorList>
            <person name="Bowman J.P."/>
        </authorList>
    </citation>
    <scope>NUCLEOTIDE SEQUENCE [LARGE SCALE GENOMIC DNA]</scope>
    <source>
        <strain evidence="2 3">JCM 31605</strain>
    </source>
</reference>
<sequence>MKTRFLALLVAVLLCAASAFAADSPVAPSQRRGVEQTFLTYPEWFLVHSPAEYAAWVAAHPAHDFPFVGHTRQIWSSYASVTGEQLRRHYPSNLGYHVMIMVIAGSTTLEYALRSAYENTIGRLSWSLSTGELTAEDRYGARAAQEYVDFIRKEPWYLFDFTARLEGLWATTPALGPNIIRKWERRYALTSEYAVKAVYGKLIELATRAAYDPALMTTQVVVDRAPSQLPRDVKLVRSVEDGRAVLDLPRYYGFRIAATELAKAGATLQDIAGNTGDILVTVWLNADQPVPAGGARVLFEQPLLTMPGKRRVALVLPVSSLSAFLLRADASGVKVEHVYDY</sequence>
<dbReference type="Proteomes" id="UP001206126">
    <property type="component" value="Unassembled WGS sequence"/>
</dbReference>
<evidence type="ECO:0000313" key="3">
    <source>
        <dbReference type="Proteomes" id="UP001206126"/>
    </source>
</evidence>
<proteinExistence type="predicted"/>
<name>A0ABT2DEB2_9BURK</name>
<protein>
    <submittedName>
        <fullName evidence="2">Uncharacterized protein</fullName>
    </submittedName>
</protein>
<feature type="signal peptide" evidence="1">
    <location>
        <begin position="1"/>
        <end position="21"/>
    </location>
</feature>